<evidence type="ECO:0000256" key="2">
    <source>
        <dbReference type="ARBA" id="ARBA00010790"/>
    </source>
</evidence>
<dbReference type="GO" id="GO:0004769">
    <property type="term" value="F:steroid Delta-isomerase activity"/>
    <property type="evidence" value="ECO:0007669"/>
    <property type="project" value="UniProtKB-EC"/>
</dbReference>
<evidence type="ECO:0000259" key="16">
    <source>
        <dbReference type="Pfam" id="PF00732"/>
    </source>
</evidence>
<comment type="pathway">
    <text evidence="12">Steroid metabolism; cholesterol degradation.</text>
</comment>
<dbReference type="GO" id="GO:0008203">
    <property type="term" value="P:cholesterol metabolic process"/>
    <property type="evidence" value="ECO:0007669"/>
    <property type="project" value="UniProtKB-KW"/>
</dbReference>
<dbReference type="EC" id="1.1.3.6" evidence="13"/>
<evidence type="ECO:0000256" key="3">
    <source>
        <dbReference type="ARBA" id="ARBA00022548"/>
    </source>
</evidence>
<evidence type="ECO:0000259" key="17">
    <source>
        <dbReference type="Pfam" id="PF05199"/>
    </source>
</evidence>
<evidence type="ECO:0000256" key="11">
    <source>
        <dbReference type="ARBA" id="ARBA00038856"/>
    </source>
</evidence>
<dbReference type="Pfam" id="PF00732">
    <property type="entry name" value="GMC_oxred_N"/>
    <property type="match status" value="1"/>
</dbReference>
<comment type="similarity">
    <text evidence="2">Belongs to the GMC oxidoreductase family.</text>
</comment>
<dbReference type="SUPFAM" id="SSF51905">
    <property type="entry name" value="FAD/NAD(P)-binding domain"/>
    <property type="match status" value="1"/>
</dbReference>
<keyword evidence="3" id="KW-0153">Cholesterol metabolism</keyword>
<evidence type="ECO:0000256" key="5">
    <source>
        <dbReference type="ARBA" id="ARBA00022827"/>
    </source>
</evidence>
<comment type="caution">
    <text evidence="18">The sequence shown here is derived from an EMBL/GenBank/DDBJ whole genome shotgun (WGS) entry which is preliminary data.</text>
</comment>
<protein>
    <recommendedName>
        <fullName evidence="14">Cholesterol oxidase</fullName>
        <ecNumber evidence="13">1.1.3.6</ecNumber>
        <ecNumber evidence="11">5.3.3.1</ecNumber>
    </recommendedName>
    <alternativeName>
        <fullName evidence="15">Cholesterol isomerase</fullName>
    </alternativeName>
</protein>
<dbReference type="AlphaFoldDB" id="A0ABC9SGU0"/>
<accession>A0ABC9SGU0</accession>
<sequence length="637" mass="70896">MHLFISQARSLLLTFLIGSFETGSYFTLKKPVRRILAFHLWEIKDFKPLKNFDRTGVHMSLDSTLKRKEILYDYDYIIVGSGFGGSVSALRLSQKGYKVAVLESGKRWNSSEFPKTNWNLRKFLWFPKLFCFGIQRINFLNDVMVLSGAGVGGGSLVYANTLYVPPEPFWKKEIVQKMGGKKGILPFYELAKRMLGVVENPKTWESDRYMQETAKTFGIENTFNKTPVGVHFGKNGIDPFFGGEGPERNSCNDCGGCMVGCRYNAKNTLDKNYLYFAEKAGAVIFPETKVSKLMPLGEDGSEGYEVHTEQTTSFFGYPKKIYKVKSVVLSAGVLGTLGLLLKMKEEGILPKLSKQLGQVVRTNSESLIGVTLKDKKADLSHGIAITSSVFPDEHTHIEPVRYSNGADAMNSLAAGVLVDGGGSIPRQLRFLIEVLKHPIHSVSLLNPIGFARRTIILLVMQTVDNSIEIVRKRRWIWPFKRTLSSTQESGEKIPTYIPIANEFARRLAKISGGIARSSINEALLDIPATAHILGGCNIGESSETGVIDLQNKVYGYQNLRICDGSMIPANLGVNPSLTITALTERAMSFVSPKEKEIFNFKFEKKWGVISLFGKVKNVVITTGARKNKPTPRAKNKR</sequence>
<organism evidence="18 19">
    <name type="scientific">Leptospira borgpetersenii str. Brem 328</name>
    <dbReference type="NCBI Taxonomy" id="1049780"/>
    <lineage>
        <taxon>Bacteria</taxon>
        <taxon>Pseudomonadati</taxon>
        <taxon>Spirochaetota</taxon>
        <taxon>Spirochaetia</taxon>
        <taxon>Leptospirales</taxon>
        <taxon>Leptospiraceae</taxon>
        <taxon>Leptospira</taxon>
    </lineage>
</organism>
<evidence type="ECO:0000256" key="6">
    <source>
        <dbReference type="ARBA" id="ARBA00023002"/>
    </source>
</evidence>
<keyword evidence="10" id="KW-0413">Isomerase</keyword>
<gene>
    <name evidence="18" type="ORF">LEP1GSC056_2556</name>
</gene>
<evidence type="ECO:0000256" key="14">
    <source>
        <dbReference type="ARBA" id="ARBA00049744"/>
    </source>
</evidence>
<dbReference type="InterPro" id="IPR036188">
    <property type="entry name" value="FAD/NAD-bd_sf"/>
</dbReference>
<keyword evidence="7" id="KW-0443">Lipid metabolism</keyword>
<keyword evidence="8" id="KW-1207">Sterol metabolism</keyword>
<feature type="domain" description="Glucose-methanol-choline oxidoreductase N-terminal" evidence="16">
    <location>
        <begin position="249"/>
        <end position="341"/>
    </location>
</feature>
<keyword evidence="5" id="KW-0274">FAD</keyword>
<keyword evidence="9" id="KW-0753">Steroid metabolism</keyword>
<evidence type="ECO:0000256" key="8">
    <source>
        <dbReference type="ARBA" id="ARBA00023166"/>
    </source>
</evidence>
<dbReference type="InterPro" id="IPR000172">
    <property type="entry name" value="GMC_OxRdtase_N"/>
</dbReference>
<dbReference type="GO" id="GO:0016995">
    <property type="term" value="F:cholesterol oxidase activity"/>
    <property type="evidence" value="ECO:0007669"/>
    <property type="project" value="UniProtKB-EC"/>
</dbReference>
<evidence type="ECO:0000313" key="18">
    <source>
        <dbReference type="EMBL" id="EMN16944.1"/>
    </source>
</evidence>
<dbReference type="InterPro" id="IPR007867">
    <property type="entry name" value="GMC_OxRtase_C"/>
</dbReference>
<evidence type="ECO:0000256" key="7">
    <source>
        <dbReference type="ARBA" id="ARBA00023098"/>
    </source>
</evidence>
<reference evidence="18 19" key="1">
    <citation type="submission" date="2013-01" db="EMBL/GenBank/DDBJ databases">
        <authorList>
            <person name="Harkins D.M."/>
            <person name="Durkin A.S."/>
            <person name="Brinkac L.M."/>
            <person name="Haft D.H."/>
            <person name="Selengut J.D."/>
            <person name="Sanka R."/>
            <person name="DePew J."/>
            <person name="Purushe J."/>
            <person name="Hartskeerl R.A."/>
            <person name="Ahmed A."/>
            <person name="van der Linden H."/>
            <person name="Goris M.G.A."/>
            <person name="Vinetz J.M."/>
            <person name="Sutton G.G."/>
            <person name="Nierman W.C."/>
            <person name="Fouts D.E."/>
        </authorList>
    </citation>
    <scope>NUCLEOTIDE SEQUENCE [LARGE SCALE GENOMIC DNA]</scope>
    <source>
        <strain evidence="18 19">Brem 328</strain>
    </source>
</reference>
<evidence type="ECO:0000256" key="10">
    <source>
        <dbReference type="ARBA" id="ARBA00023235"/>
    </source>
</evidence>
<evidence type="ECO:0000256" key="15">
    <source>
        <dbReference type="ARBA" id="ARBA00049778"/>
    </source>
</evidence>
<dbReference type="Proteomes" id="UP000012166">
    <property type="component" value="Unassembled WGS sequence"/>
</dbReference>
<name>A0ABC9SGU0_LEPBO</name>
<keyword evidence="4" id="KW-0285">Flavoprotein</keyword>
<dbReference type="EMBL" id="AHMS02000031">
    <property type="protein sequence ID" value="EMN16944.1"/>
    <property type="molecule type" value="Genomic_DNA"/>
</dbReference>
<dbReference type="PANTHER" id="PTHR47470">
    <property type="entry name" value="CHOLESTEROL OXIDASE"/>
    <property type="match status" value="1"/>
</dbReference>
<evidence type="ECO:0000256" key="1">
    <source>
        <dbReference type="ARBA" id="ARBA00001974"/>
    </source>
</evidence>
<keyword evidence="6" id="KW-0560">Oxidoreductase</keyword>
<comment type="cofactor">
    <cofactor evidence="1">
        <name>FAD</name>
        <dbReference type="ChEBI" id="CHEBI:57692"/>
    </cofactor>
</comment>
<dbReference type="Gene3D" id="3.50.50.60">
    <property type="entry name" value="FAD/NAD(P)-binding domain"/>
    <property type="match status" value="3"/>
</dbReference>
<dbReference type="EC" id="5.3.3.1" evidence="11"/>
<dbReference type="Pfam" id="PF05199">
    <property type="entry name" value="GMC_oxred_C"/>
    <property type="match status" value="1"/>
</dbReference>
<evidence type="ECO:0000256" key="12">
    <source>
        <dbReference type="ARBA" id="ARBA00049645"/>
    </source>
</evidence>
<dbReference type="InterPro" id="IPR052542">
    <property type="entry name" value="Cholesterol_Oxidase"/>
</dbReference>
<feature type="domain" description="Glucose-methanol-choline oxidoreductase C-terminal" evidence="17">
    <location>
        <begin position="528"/>
        <end position="582"/>
    </location>
</feature>
<evidence type="ECO:0000256" key="4">
    <source>
        <dbReference type="ARBA" id="ARBA00022630"/>
    </source>
</evidence>
<evidence type="ECO:0000256" key="9">
    <source>
        <dbReference type="ARBA" id="ARBA00023221"/>
    </source>
</evidence>
<evidence type="ECO:0000256" key="13">
    <source>
        <dbReference type="ARBA" id="ARBA00049723"/>
    </source>
</evidence>
<dbReference type="Pfam" id="PF13450">
    <property type="entry name" value="NAD_binding_8"/>
    <property type="match status" value="1"/>
</dbReference>
<dbReference type="PANTHER" id="PTHR47470:SF1">
    <property type="entry name" value="FAD-DEPENDENT OXIDOREDUCTASE 2 FAD BINDING DOMAIN-CONTAINING PROTEIN"/>
    <property type="match status" value="1"/>
</dbReference>
<proteinExistence type="inferred from homology"/>
<evidence type="ECO:0000313" key="19">
    <source>
        <dbReference type="Proteomes" id="UP000012166"/>
    </source>
</evidence>